<dbReference type="Gene3D" id="3.90.190.10">
    <property type="entry name" value="Protein tyrosine phosphatase superfamily"/>
    <property type="match status" value="1"/>
</dbReference>
<dbReference type="EMBL" id="QMIG01000051">
    <property type="protein sequence ID" value="RAW09196.1"/>
    <property type="molecule type" value="Genomic_DNA"/>
</dbReference>
<evidence type="ECO:0000259" key="1">
    <source>
        <dbReference type="PROSITE" id="PS50056"/>
    </source>
</evidence>
<dbReference type="GO" id="GO:0004725">
    <property type="term" value="F:protein tyrosine phosphatase activity"/>
    <property type="evidence" value="ECO:0007669"/>
    <property type="project" value="InterPro"/>
</dbReference>
<organism evidence="2 3">
    <name type="scientific">Phytoactinopolyspora halophila</name>
    <dbReference type="NCBI Taxonomy" id="1981511"/>
    <lineage>
        <taxon>Bacteria</taxon>
        <taxon>Bacillati</taxon>
        <taxon>Actinomycetota</taxon>
        <taxon>Actinomycetes</taxon>
        <taxon>Jiangellales</taxon>
        <taxon>Jiangellaceae</taxon>
        <taxon>Phytoactinopolyspora</taxon>
    </lineage>
</organism>
<dbReference type="InterPro" id="IPR000242">
    <property type="entry name" value="PTP_cat"/>
</dbReference>
<dbReference type="Pfam" id="PF00102">
    <property type="entry name" value="Y_phosphatase"/>
    <property type="match status" value="1"/>
</dbReference>
<accession>A0A329QA33</accession>
<dbReference type="PROSITE" id="PS50056">
    <property type="entry name" value="TYR_PHOSPHATASE_2"/>
    <property type="match status" value="1"/>
</dbReference>
<feature type="domain" description="Tyrosine specific protein phosphatases" evidence="1">
    <location>
        <begin position="58"/>
        <end position="125"/>
    </location>
</feature>
<keyword evidence="3" id="KW-1185">Reference proteome</keyword>
<dbReference type="InterPro" id="IPR050561">
    <property type="entry name" value="PTP"/>
</dbReference>
<dbReference type="AlphaFoldDB" id="A0A329QA33"/>
<protein>
    <submittedName>
        <fullName evidence="2">Protein phosphatase</fullName>
    </submittedName>
</protein>
<evidence type="ECO:0000313" key="2">
    <source>
        <dbReference type="EMBL" id="RAW09196.1"/>
    </source>
</evidence>
<sequence length="134" mass="14822">MVELPDGRRIRGTGLGHPRGDIDAPDFAVYLLERDPGDQGWEYRWVRCPDFGIPASTSDALSALHEAHERARDERVEVACLGGVGRTGMGMSVLAVIAGISPEEAVAWTREHYRPDAVETPEQERWIRDAATLL</sequence>
<dbReference type="PANTHER" id="PTHR23339">
    <property type="entry name" value="TYROSINE SPECIFIC PROTEIN PHOSPHATASE AND DUAL SPECIFICITY PROTEIN PHOSPHATASE"/>
    <property type="match status" value="1"/>
</dbReference>
<dbReference type="InterPro" id="IPR000387">
    <property type="entry name" value="Tyr_Pase_dom"/>
</dbReference>
<dbReference type="OrthoDB" id="2629679at2"/>
<dbReference type="SUPFAM" id="SSF52799">
    <property type="entry name" value="(Phosphotyrosine protein) phosphatases II"/>
    <property type="match status" value="1"/>
</dbReference>
<dbReference type="Proteomes" id="UP000250462">
    <property type="component" value="Unassembled WGS sequence"/>
</dbReference>
<dbReference type="SMART" id="SM00404">
    <property type="entry name" value="PTPc_motif"/>
    <property type="match status" value="1"/>
</dbReference>
<gene>
    <name evidence="2" type="ORF">DPM12_22350</name>
</gene>
<proteinExistence type="predicted"/>
<comment type="caution">
    <text evidence="2">The sequence shown here is derived from an EMBL/GenBank/DDBJ whole genome shotgun (WGS) entry which is preliminary data.</text>
</comment>
<reference evidence="2 3" key="1">
    <citation type="submission" date="2018-06" db="EMBL/GenBank/DDBJ databases">
        <title>Phytoactinopolyspora halophila sp. nov., a novel halophilic actinomycete isolated from a saline soil in China.</title>
        <authorList>
            <person name="Tang S.-K."/>
        </authorList>
    </citation>
    <scope>NUCLEOTIDE SEQUENCE [LARGE SCALE GENOMIC DNA]</scope>
    <source>
        <strain evidence="2 3">YIM 96934</strain>
    </source>
</reference>
<evidence type="ECO:0000313" key="3">
    <source>
        <dbReference type="Proteomes" id="UP000250462"/>
    </source>
</evidence>
<name>A0A329QA33_9ACTN</name>
<dbReference type="InterPro" id="IPR003595">
    <property type="entry name" value="Tyr_Pase_cat"/>
</dbReference>
<dbReference type="InterPro" id="IPR029021">
    <property type="entry name" value="Prot-tyrosine_phosphatase-like"/>
</dbReference>